<protein>
    <submittedName>
        <fullName evidence="5">Uncharacterized protein</fullName>
    </submittedName>
</protein>
<dbReference type="Pfam" id="PF00400">
    <property type="entry name" value="WD40"/>
    <property type="match status" value="2"/>
</dbReference>
<dbReference type="OMA" id="WISSPRK"/>
<evidence type="ECO:0000256" key="4">
    <source>
        <dbReference type="PROSITE-ProRule" id="PRU00221"/>
    </source>
</evidence>
<comment type="caution">
    <text evidence="5">The sequence shown here is derived from an EMBL/GenBank/DDBJ whole genome shotgun (WGS) entry which is preliminary data.</text>
</comment>
<feature type="repeat" description="WD" evidence="4">
    <location>
        <begin position="154"/>
        <end position="189"/>
    </location>
</feature>
<dbReference type="InterPro" id="IPR036322">
    <property type="entry name" value="WD40_repeat_dom_sf"/>
</dbReference>
<dbReference type="InterPro" id="IPR015943">
    <property type="entry name" value="WD40/YVTN_repeat-like_dom_sf"/>
</dbReference>
<dbReference type="AlphaFoldDB" id="A0A2T7PDP5"/>
<proteinExistence type="predicted"/>
<evidence type="ECO:0000256" key="1">
    <source>
        <dbReference type="ARBA" id="ARBA00022574"/>
    </source>
</evidence>
<keyword evidence="3" id="KW-0833">Ubl conjugation pathway</keyword>
<dbReference type="GO" id="GO:0000209">
    <property type="term" value="P:protein polyubiquitination"/>
    <property type="evidence" value="ECO:0007669"/>
    <property type="project" value="TreeGrafter"/>
</dbReference>
<dbReference type="STRING" id="400727.A0A2T7PDP5"/>
<evidence type="ECO:0000313" key="5">
    <source>
        <dbReference type="EMBL" id="PVD31542.1"/>
    </source>
</evidence>
<dbReference type="InterPro" id="IPR051983">
    <property type="entry name" value="WSB_SOCS-box_domain"/>
</dbReference>
<dbReference type="PROSITE" id="PS50294">
    <property type="entry name" value="WD_REPEATS_REGION"/>
    <property type="match status" value="1"/>
</dbReference>
<dbReference type="SUPFAM" id="SSF50978">
    <property type="entry name" value="WD40 repeat-like"/>
    <property type="match status" value="1"/>
</dbReference>
<accession>A0A2T7PDP5</accession>
<keyword evidence="1 4" id="KW-0853">WD repeat</keyword>
<gene>
    <name evidence="5" type="ORF">C0Q70_06955</name>
</gene>
<dbReference type="SMART" id="SM00320">
    <property type="entry name" value="WD40"/>
    <property type="match status" value="3"/>
</dbReference>
<organism evidence="5 6">
    <name type="scientific">Pomacea canaliculata</name>
    <name type="common">Golden apple snail</name>
    <dbReference type="NCBI Taxonomy" id="400727"/>
    <lineage>
        <taxon>Eukaryota</taxon>
        <taxon>Metazoa</taxon>
        <taxon>Spiralia</taxon>
        <taxon>Lophotrochozoa</taxon>
        <taxon>Mollusca</taxon>
        <taxon>Gastropoda</taxon>
        <taxon>Caenogastropoda</taxon>
        <taxon>Architaenioglossa</taxon>
        <taxon>Ampullarioidea</taxon>
        <taxon>Ampullariidae</taxon>
        <taxon>Pomacea</taxon>
    </lineage>
</organism>
<evidence type="ECO:0000313" key="6">
    <source>
        <dbReference type="Proteomes" id="UP000245119"/>
    </source>
</evidence>
<evidence type="ECO:0000256" key="2">
    <source>
        <dbReference type="ARBA" id="ARBA00022737"/>
    </source>
</evidence>
<evidence type="ECO:0000256" key="3">
    <source>
        <dbReference type="ARBA" id="ARBA00022786"/>
    </source>
</evidence>
<dbReference type="PROSITE" id="PS50082">
    <property type="entry name" value="WD_REPEATS_2"/>
    <property type="match status" value="1"/>
</dbReference>
<dbReference type="PANTHER" id="PTHR15622:SF2">
    <property type="entry name" value="U4_U6 SMALL NUCLEAR RIBONUCLEOPROTEIN PRP4"/>
    <property type="match status" value="1"/>
</dbReference>
<dbReference type="EMBL" id="PZQS01000004">
    <property type="protein sequence ID" value="PVD31542.1"/>
    <property type="molecule type" value="Genomic_DNA"/>
</dbReference>
<dbReference type="Proteomes" id="UP000245119">
    <property type="component" value="Linkage Group LG4"/>
</dbReference>
<dbReference type="InterPro" id="IPR001680">
    <property type="entry name" value="WD40_rpt"/>
</dbReference>
<dbReference type="OrthoDB" id="538223at2759"/>
<dbReference type="PANTHER" id="PTHR15622">
    <property type="entry name" value="WD40 REPEAT PROTEIN"/>
    <property type="match status" value="1"/>
</dbReference>
<keyword evidence="6" id="KW-1185">Reference proteome</keyword>
<keyword evidence="2" id="KW-0677">Repeat</keyword>
<reference evidence="5 6" key="1">
    <citation type="submission" date="2018-04" db="EMBL/GenBank/DDBJ databases">
        <title>The genome of golden apple snail Pomacea canaliculata provides insight into stress tolerance and invasive adaptation.</title>
        <authorList>
            <person name="Liu C."/>
            <person name="Liu B."/>
            <person name="Ren Y."/>
            <person name="Zhang Y."/>
            <person name="Wang H."/>
            <person name="Li S."/>
            <person name="Jiang F."/>
            <person name="Yin L."/>
            <person name="Zhang G."/>
            <person name="Qian W."/>
            <person name="Fan W."/>
        </authorList>
    </citation>
    <scope>NUCLEOTIDE SEQUENCE [LARGE SCALE GENOMIC DNA]</scope>
    <source>
        <strain evidence="5">SZHN2017</strain>
        <tissue evidence="5">Muscle</tissue>
    </source>
</reference>
<dbReference type="Gene3D" id="2.130.10.10">
    <property type="entry name" value="YVTN repeat-like/Quinoprotein amine dehydrogenase"/>
    <property type="match status" value="1"/>
</dbReference>
<dbReference type="InterPro" id="IPR019775">
    <property type="entry name" value="WD40_repeat_CS"/>
</dbReference>
<sequence>MNKASFQFVHPEELPRLVELEQLDHVTVCQNLPVSARRSGHKTGCESWKCAWAPDRSYLAWSAGHSLVHLLPWDVEKQKKHNPNHMDGLQGRNYHVIDTGELVHSVAFGITSNTVKKQRWMYQNLTSTVVLATGHKSGRIKLWNCETGSLLLELIDHKDVVRDMHFATDDSLRLVSASLDGYIKLWEFDEKGDCNLYRSLKSNTKHVFGCRWSPNMKFIAAVGSTKVVLLFSVEGRDCPKQMASGRGHTMMS</sequence>
<name>A0A2T7PDP5_POMCA</name>
<dbReference type="PROSITE" id="PS00678">
    <property type="entry name" value="WD_REPEATS_1"/>
    <property type="match status" value="1"/>
</dbReference>